<keyword evidence="4" id="KW-1185">Reference proteome</keyword>
<sequence>MVKFYESFFNYDYPFPAVSLAYFLRYPNPYATHVLSTDVIDRTFDPSTQRLHSTRLHLKRSKIPPTILKLLPKGILGTSSDGGQSYILEKSVVDVREGWMKTETRNLEWTGILSIIEKQYYRRPSDGIATPGSLTSDLVEKTKNEGTDVTTTVTLLSRFGQAKLLKKKCETTATSPTPSSSGEEEEAAPVKKGFFSSWSTSSLQRTIEGIGLRRTREALAKSKDGMTVVLERLRHGGLVQVLEGMQEDSHRTFGQDPNLPWKRAWRQGQDPGSENSS</sequence>
<feature type="domain" description="PRELI/MSF1" evidence="2">
    <location>
        <begin position="2"/>
        <end position="187"/>
    </location>
</feature>
<dbReference type="EMBL" id="JBHFEH010000031">
    <property type="protein sequence ID" value="KAL2051899.1"/>
    <property type="molecule type" value="Genomic_DNA"/>
</dbReference>
<comment type="caution">
    <text evidence="3">The sequence shown here is derived from an EMBL/GenBank/DDBJ whole genome shotgun (WGS) entry which is preliminary data.</text>
</comment>
<dbReference type="Proteomes" id="UP001590951">
    <property type="component" value="Unassembled WGS sequence"/>
</dbReference>
<feature type="region of interest" description="Disordered" evidence="1">
    <location>
        <begin position="168"/>
        <end position="189"/>
    </location>
</feature>
<feature type="compositionally biased region" description="Low complexity" evidence="1">
    <location>
        <begin position="171"/>
        <end position="181"/>
    </location>
</feature>
<evidence type="ECO:0000256" key="1">
    <source>
        <dbReference type="SAM" id="MobiDB-lite"/>
    </source>
</evidence>
<gene>
    <name evidence="3" type="ORF">ABVK25_007814</name>
</gene>
<feature type="region of interest" description="Disordered" evidence="1">
    <location>
        <begin position="248"/>
        <end position="277"/>
    </location>
</feature>
<name>A0ABR4B1W9_9LECA</name>
<evidence type="ECO:0000313" key="3">
    <source>
        <dbReference type="EMBL" id="KAL2051899.1"/>
    </source>
</evidence>
<dbReference type="InterPro" id="IPR037365">
    <property type="entry name" value="Slowmo/Ups"/>
</dbReference>
<accession>A0ABR4B1W9</accession>
<organism evidence="3 4">
    <name type="scientific">Lepraria finkii</name>
    <dbReference type="NCBI Taxonomy" id="1340010"/>
    <lineage>
        <taxon>Eukaryota</taxon>
        <taxon>Fungi</taxon>
        <taxon>Dikarya</taxon>
        <taxon>Ascomycota</taxon>
        <taxon>Pezizomycotina</taxon>
        <taxon>Lecanoromycetes</taxon>
        <taxon>OSLEUM clade</taxon>
        <taxon>Lecanoromycetidae</taxon>
        <taxon>Lecanorales</taxon>
        <taxon>Lecanorineae</taxon>
        <taxon>Stereocaulaceae</taxon>
        <taxon>Lepraria</taxon>
    </lineage>
</organism>
<reference evidence="3 4" key="1">
    <citation type="submission" date="2024-09" db="EMBL/GenBank/DDBJ databases">
        <title>Rethinking Asexuality: The Enigmatic Case of Functional Sexual Genes in Lepraria (Stereocaulaceae).</title>
        <authorList>
            <person name="Doellman M."/>
            <person name="Sun Y."/>
            <person name="Barcenas-Pena A."/>
            <person name="Lumbsch H.T."/>
            <person name="Grewe F."/>
        </authorList>
    </citation>
    <scope>NUCLEOTIDE SEQUENCE [LARGE SCALE GENOMIC DNA]</scope>
    <source>
        <strain evidence="3 4">Grewe 0041</strain>
    </source>
</reference>
<protein>
    <recommendedName>
        <fullName evidence="2">PRELI/MSF1 domain-containing protein</fullName>
    </recommendedName>
</protein>
<dbReference type="Pfam" id="PF04707">
    <property type="entry name" value="PRELI"/>
    <property type="match status" value="1"/>
</dbReference>
<evidence type="ECO:0000313" key="4">
    <source>
        <dbReference type="Proteomes" id="UP001590951"/>
    </source>
</evidence>
<proteinExistence type="predicted"/>
<evidence type="ECO:0000259" key="2">
    <source>
        <dbReference type="PROSITE" id="PS50904"/>
    </source>
</evidence>
<dbReference type="InterPro" id="IPR006797">
    <property type="entry name" value="PRELI/MSF1_dom"/>
</dbReference>
<dbReference type="PANTHER" id="PTHR11158">
    <property type="entry name" value="MSF1/PX19 RELATED"/>
    <property type="match status" value="1"/>
</dbReference>
<dbReference type="PROSITE" id="PS50904">
    <property type="entry name" value="PRELI_MSF1"/>
    <property type="match status" value="1"/>
</dbReference>